<dbReference type="Proteomes" id="UP001224412">
    <property type="component" value="Unassembled WGS sequence"/>
</dbReference>
<dbReference type="RefSeq" id="WP_284589264.1">
    <property type="nucleotide sequence ID" value="NZ_JASNUC010000016.1"/>
</dbReference>
<organism evidence="2 3">
    <name type="scientific">Corynebacterium pseudodiphtheriticum</name>
    <dbReference type="NCBI Taxonomy" id="37637"/>
    <lineage>
        <taxon>Bacteria</taxon>
        <taxon>Bacillati</taxon>
        <taxon>Actinomycetota</taxon>
        <taxon>Actinomycetes</taxon>
        <taxon>Mycobacteriales</taxon>
        <taxon>Corynebacteriaceae</taxon>
        <taxon>Corynebacterium</taxon>
    </lineage>
</organism>
<reference evidence="2" key="1">
    <citation type="submission" date="2023-05" db="EMBL/GenBank/DDBJ databases">
        <title>Metabolic capabilities are highly conserved among human nasal-associated Corynebacterium species in pangenomic analyses.</title>
        <authorList>
            <person name="Tran T.H."/>
            <person name="Roberts A.Q."/>
            <person name="Escapa I.F."/>
            <person name="Gao W."/>
            <person name="Conlan S."/>
            <person name="Kong H."/>
            <person name="Segre J.A."/>
            <person name="Kelly M.S."/>
            <person name="Lemon K.P."/>
        </authorList>
    </citation>
    <scope>NUCLEOTIDE SEQUENCE</scope>
    <source>
        <strain evidence="2">KPL2773</strain>
    </source>
</reference>
<evidence type="ECO:0000256" key="1">
    <source>
        <dbReference type="SAM" id="Phobius"/>
    </source>
</evidence>
<gene>
    <name evidence="2" type="ORF">QPX42_02850</name>
</gene>
<keyword evidence="1" id="KW-0472">Membrane</keyword>
<accession>A0AAP4F5X4</accession>
<keyword evidence="1" id="KW-0812">Transmembrane</keyword>
<evidence type="ECO:0000313" key="2">
    <source>
        <dbReference type="EMBL" id="MDK4306493.1"/>
    </source>
</evidence>
<comment type="caution">
    <text evidence="2">The sequence shown here is derived from an EMBL/GenBank/DDBJ whole genome shotgun (WGS) entry which is preliminary data.</text>
</comment>
<proteinExistence type="predicted"/>
<feature type="transmembrane region" description="Helical" evidence="1">
    <location>
        <begin position="27"/>
        <end position="48"/>
    </location>
</feature>
<dbReference type="AlphaFoldDB" id="A0AAP4F5X4"/>
<name>A0AAP4F5X4_9CORY</name>
<dbReference type="EMBL" id="JASNVH010000003">
    <property type="protein sequence ID" value="MDK4306493.1"/>
    <property type="molecule type" value="Genomic_DNA"/>
</dbReference>
<sequence length="459" mass="49223">MAPKPTIDTRTGTVPFSAPLRRTRTDLTVMAAVATIAVLAVSIVYSGASIRNSELVLAEQAYAAPEPRSEIPKEFTEIGRLHSEQFPGADPATSPAQPPIVAAGLLITYDEHDGMHRVRAYAPESLADGPQSGAIRGAEIAQATASSEETPHTEATPHWEYSREYPLCSIVSAWDSVVLTYRTAAGCGDVIALDAATGQYDATRSAVAPDVVGGVQSNDRVGIVSAQRVELWRSDLVRTVEYGSVEAPQEPNSQPNANCSIHSALTRTELLAVVEHCPNDPQHSVLRLQEATPEDSRVPEVNSSIGLDRPGAHVVAIGQDAAAVYLPGEQPELMSFNTDGTRTSQRRVVEAADLGNFTVPATADLPHHMTWFDGHRLYFFTPNELAVEHIIEAALGTGVAVEGKALVPTEFGISVVNWNNGEIERTIPLDRGDYRGPVSLAVAGEHIVEKRGTELVVLR</sequence>
<keyword evidence="1" id="KW-1133">Transmembrane helix</keyword>
<protein>
    <submittedName>
        <fullName evidence="2">Uncharacterized protein</fullName>
    </submittedName>
</protein>
<evidence type="ECO:0000313" key="3">
    <source>
        <dbReference type="Proteomes" id="UP001224412"/>
    </source>
</evidence>